<dbReference type="EMBL" id="CP000496">
    <property type="protein sequence ID" value="ABN65177.2"/>
    <property type="molecule type" value="Genomic_DNA"/>
</dbReference>
<evidence type="ECO:0000256" key="1">
    <source>
        <dbReference type="ARBA" id="ARBA00006066"/>
    </source>
</evidence>
<dbReference type="RefSeq" id="XP_001383206.2">
    <property type="nucleotide sequence ID" value="XM_001383169.1"/>
</dbReference>
<evidence type="ECO:0000313" key="4">
    <source>
        <dbReference type="Proteomes" id="UP000002258"/>
    </source>
</evidence>
<accession>A3LQA9</accession>
<dbReference type="PANTHER" id="PTHR12993">
    <property type="entry name" value="N-ACETYLGLUCOSAMINYL-PHOSPHATIDYLINOSITOL DE-N-ACETYLASE-RELATED"/>
    <property type="match status" value="1"/>
</dbReference>
<evidence type="ECO:0000313" key="3">
    <source>
        <dbReference type="EMBL" id="ABN65177.2"/>
    </source>
</evidence>
<dbReference type="GeneID" id="4837309"/>
<gene>
    <name evidence="3" type="primary">GPI12</name>
    <name evidence="3" type="ORF">PICST_30247</name>
</gene>
<dbReference type="GO" id="GO:0000225">
    <property type="term" value="F:N-acetylglucosaminylphosphatidylinositol deacetylase activity"/>
    <property type="evidence" value="ECO:0007669"/>
    <property type="project" value="UniProtKB-EC"/>
</dbReference>
<dbReference type="GO" id="GO:0005783">
    <property type="term" value="C:endoplasmic reticulum"/>
    <property type="evidence" value="ECO:0007669"/>
    <property type="project" value="TreeGrafter"/>
</dbReference>
<dbReference type="Gene3D" id="3.40.50.10320">
    <property type="entry name" value="LmbE-like"/>
    <property type="match status" value="1"/>
</dbReference>
<dbReference type="HOGENOM" id="CLU_034979_0_0_1"/>
<dbReference type="GO" id="GO:0016020">
    <property type="term" value="C:membrane"/>
    <property type="evidence" value="ECO:0007669"/>
    <property type="project" value="GOC"/>
</dbReference>
<dbReference type="STRING" id="322104.A3LQA9"/>
<dbReference type="PANTHER" id="PTHR12993:SF11">
    <property type="entry name" value="N-ACETYLGLUCOSAMINYL-PHOSPHATIDYLINOSITOL DE-N-ACETYLASE"/>
    <property type="match status" value="1"/>
</dbReference>
<sequence>MLLSIPSFIFKVFSTTFLVWIVLSTAIPQLLSKYTDKEIQSNHFQKTNYPYNSLTSPTPLPIQNSTVYFIIGHPDDEVMFFSPSLIELAKAKHQNNVKLICFSTGDSVDESFGGIRSAELINSARILGLPSENITILDKFKDGMNITWDSNDIRETLKELIGTGPQKEPVVLITFDEKGVSNHPNHISLYVGTVNYFKTYFKNNKDVTLFVLKSLTFWEKYSFTFLSSVELFVDHVSKLFFSNFFKIDINISFFTKSSLPNTNAIKFYSDLNMLSVSYAAMCYGHYSQMVWFRYGWIILSRYLTFNHLIQIT</sequence>
<comment type="similarity">
    <text evidence="1">Belongs to the PIGL family.</text>
</comment>
<reference evidence="3 4" key="1">
    <citation type="journal article" date="2007" name="Nat. Biotechnol.">
        <title>Genome sequence of the lignocellulose-bioconverting and xylose-fermenting yeast Pichia stipitis.</title>
        <authorList>
            <person name="Jeffries T.W."/>
            <person name="Grigoriev I.V."/>
            <person name="Grimwood J."/>
            <person name="Laplaza J.M."/>
            <person name="Aerts A."/>
            <person name="Salamov A."/>
            <person name="Schmutz J."/>
            <person name="Lindquist E."/>
            <person name="Dehal P."/>
            <person name="Shapiro H."/>
            <person name="Jin Y.S."/>
            <person name="Passoth V."/>
            <person name="Richardson P.M."/>
        </authorList>
    </citation>
    <scope>NUCLEOTIDE SEQUENCE [LARGE SCALE GENOMIC DNA]</scope>
    <source>
        <strain evidence="4">ATCC 58785 / CBS 6054 / NBRC 10063 / NRRL Y-11545</strain>
    </source>
</reference>
<dbReference type="Proteomes" id="UP000002258">
    <property type="component" value="Chromosome 2"/>
</dbReference>
<dbReference type="EC" id="3.5.1.89" evidence="2"/>
<proteinExistence type="inferred from homology"/>
<name>A3LQA9_PICST</name>
<dbReference type="SUPFAM" id="SSF102588">
    <property type="entry name" value="LmbE-like"/>
    <property type="match status" value="1"/>
</dbReference>
<dbReference type="InterPro" id="IPR024078">
    <property type="entry name" value="LmbE-like_dom_sf"/>
</dbReference>
<dbReference type="KEGG" id="pic:PICST_30247"/>
<dbReference type="GO" id="GO:0006506">
    <property type="term" value="P:GPI anchor biosynthetic process"/>
    <property type="evidence" value="ECO:0007669"/>
    <property type="project" value="UniProtKB-UniPathway"/>
</dbReference>
<dbReference type="OrthoDB" id="440160at2759"/>
<dbReference type="Pfam" id="PF02585">
    <property type="entry name" value="PIG-L"/>
    <property type="match status" value="1"/>
</dbReference>
<protein>
    <recommendedName>
        <fullName evidence="2">N-acetylglucosaminylphosphatidylinositol deacetylase</fullName>
        <ecNumber evidence="2">3.5.1.89</ecNumber>
    </recommendedName>
</protein>
<evidence type="ECO:0000256" key="2">
    <source>
        <dbReference type="ARBA" id="ARBA00012176"/>
    </source>
</evidence>
<dbReference type="AlphaFoldDB" id="A3LQA9"/>
<dbReference type="FunCoup" id="A3LQA9">
    <property type="interactions" value="551"/>
</dbReference>
<dbReference type="UniPathway" id="UPA00196"/>
<dbReference type="eggNOG" id="KOG3332">
    <property type="taxonomic scope" value="Eukaryota"/>
</dbReference>
<dbReference type="OMA" id="YVLESVN"/>
<keyword evidence="4" id="KW-1185">Reference proteome</keyword>
<dbReference type="InParanoid" id="A3LQA9"/>
<dbReference type="InterPro" id="IPR003737">
    <property type="entry name" value="GlcNAc_PI_deacetylase-related"/>
</dbReference>
<organism evidence="3 4">
    <name type="scientific">Scheffersomyces stipitis (strain ATCC 58785 / CBS 6054 / NBRC 10063 / NRRL Y-11545)</name>
    <name type="common">Yeast</name>
    <name type="synonym">Pichia stipitis</name>
    <dbReference type="NCBI Taxonomy" id="322104"/>
    <lineage>
        <taxon>Eukaryota</taxon>
        <taxon>Fungi</taxon>
        <taxon>Dikarya</taxon>
        <taxon>Ascomycota</taxon>
        <taxon>Saccharomycotina</taxon>
        <taxon>Pichiomycetes</taxon>
        <taxon>Debaryomycetaceae</taxon>
        <taxon>Scheffersomyces</taxon>
    </lineage>
</organism>